<keyword evidence="1" id="KW-0597">Phosphoprotein</keyword>
<dbReference type="PROSITE" id="PS50800">
    <property type="entry name" value="SAP"/>
    <property type="match status" value="1"/>
</dbReference>
<dbReference type="Pfam" id="PF18592">
    <property type="entry name" value="Tho1_MOS11_C"/>
    <property type="match status" value="1"/>
</dbReference>
<dbReference type="Proteomes" id="UP000281549">
    <property type="component" value="Unassembled WGS sequence"/>
</dbReference>
<sequence>MNRKTPDELRALKVADLKKELGKYGLLLTGKKEELIDRLICYYETSVEKKPKEPVIEIEDHSETILTHDDNESNATENKDLSTVININKELSEDEKRKLRAQKFGIELSEEDKKKTRAQRFSQSGIDTRQERFNFTGKALDSAENEEKLRKRRERFGLVEPNKDFENKKDLIGAGEESDHFVHIKQYNKI</sequence>
<comment type="similarity">
    <text evidence="2">Belongs to the SAP domain-containing ribonucleoprotein family.</text>
</comment>
<keyword evidence="6" id="KW-1185">Reference proteome</keyword>
<dbReference type="AlphaFoldDB" id="A0A075ASE6"/>
<dbReference type="InterPro" id="IPR040746">
    <property type="entry name" value="THO1_MOS11_C"/>
</dbReference>
<dbReference type="GO" id="GO:0005634">
    <property type="term" value="C:nucleus"/>
    <property type="evidence" value="ECO:0007669"/>
    <property type="project" value="TreeGrafter"/>
</dbReference>
<reference evidence="5" key="3">
    <citation type="submission" date="2018-08" db="EMBL/GenBank/DDBJ databases">
        <title>Leveraging single-cell genomics to expand the Fungal Tree of Life.</title>
        <authorList>
            <consortium name="DOE Joint Genome Institute"/>
            <person name="Ahrendt S.R."/>
            <person name="Quandt C.A."/>
            <person name="Ciobanu D."/>
            <person name="Clum A."/>
            <person name="Salamov A."/>
            <person name="Andreopoulos B."/>
            <person name="Cheng J.-F."/>
            <person name="Woyke T."/>
            <person name="Pelin A."/>
            <person name="Henrissat B."/>
            <person name="Reynolds N."/>
            <person name="Benny G.L."/>
            <person name="Smith M.E."/>
            <person name="James T.Y."/>
            <person name="Grigoriev I.V."/>
        </authorList>
    </citation>
    <scope>NUCLEOTIDE SEQUENCE</scope>
    <source>
        <strain evidence="5">CSF55</strain>
    </source>
</reference>
<evidence type="ECO:0000313" key="5">
    <source>
        <dbReference type="EMBL" id="RKP21196.1"/>
    </source>
</evidence>
<evidence type="ECO:0000256" key="2">
    <source>
        <dbReference type="ARBA" id="ARBA00046328"/>
    </source>
</evidence>
<evidence type="ECO:0000313" key="6">
    <source>
        <dbReference type="Proteomes" id="UP000030755"/>
    </source>
</evidence>
<dbReference type="OMA" id="QERFNFT"/>
<proteinExistence type="inferred from homology"/>
<accession>A0A075ASE6</accession>
<dbReference type="InterPro" id="IPR003034">
    <property type="entry name" value="SAP_dom"/>
</dbReference>
<organism evidence="4 6">
    <name type="scientific">Rozella allomycis (strain CSF55)</name>
    <dbReference type="NCBI Taxonomy" id="988480"/>
    <lineage>
        <taxon>Eukaryota</taxon>
        <taxon>Fungi</taxon>
        <taxon>Fungi incertae sedis</taxon>
        <taxon>Cryptomycota</taxon>
        <taxon>Cryptomycota incertae sedis</taxon>
        <taxon>Rozella</taxon>
    </lineage>
</organism>
<dbReference type="HOGENOM" id="CLU_1428756_0_0_1"/>
<gene>
    <name evidence="4" type="ORF">O9G_000100</name>
    <name evidence="5" type="ORF">ROZALSC1DRAFT_27379</name>
</gene>
<dbReference type="OrthoDB" id="445357at2759"/>
<dbReference type="Proteomes" id="UP000030755">
    <property type="component" value="Unassembled WGS sequence"/>
</dbReference>
<dbReference type="InterPro" id="IPR036361">
    <property type="entry name" value="SAP_dom_sf"/>
</dbReference>
<reference evidence="4 6" key="1">
    <citation type="journal article" date="2013" name="Curr. Biol.">
        <title>Shared signatures of parasitism and phylogenomics unite Cryptomycota and microsporidia.</title>
        <authorList>
            <person name="James T.Y."/>
            <person name="Pelin A."/>
            <person name="Bonen L."/>
            <person name="Ahrendt S."/>
            <person name="Sain D."/>
            <person name="Corradi N."/>
            <person name="Stajich J.E."/>
        </authorList>
    </citation>
    <scope>NUCLEOTIDE SEQUENCE [LARGE SCALE GENOMIC DNA]</scope>
    <source>
        <strain evidence="4">CSF55</strain>
        <strain evidence="4">CSF55</strain>
    </source>
</reference>
<name>A0A075ASE6_ROZAC</name>
<evidence type="ECO:0000313" key="4">
    <source>
        <dbReference type="EMBL" id="EPZ31621.1"/>
    </source>
</evidence>
<dbReference type="SUPFAM" id="SSF68906">
    <property type="entry name" value="SAP domain"/>
    <property type="match status" value="1"/>
</dbReference>
<dbReference type="PANTHER" id="PTHR46551">
    <property type="entry name" value="SAP DOMAIN-CONTAINING RIBONUCLEOPROTEIN"/>
    <property type="match status" value="1"/>
</dbReference>
<evidence type="ECO:0000313" key="7">
    <source>
        <dbReference type="Proteomes" id="UP000281549"/>
    </source>
</evidence>
<dbReference type="EMBL" id="ML004978">
    <property type="protein sequence ID" value="RKP21196.1"/>
    <property type="molecule type" value="Genomic_DNA"/>
</dbReference>
<dbReference type="Pfam" id="PF02037">
    <property type="entry name" value="SAP"/>
    <property type="match status" value="1"/>
</dbReference>
<dbReference type="GO" id="GO:0016973">
    <property type="term" value="P:poly(A)+ mRNA export from nucleus"/>
    <property type="evidence" value="ECO:0007669"/>
    <property type="project" value="TreeGrafter"/>
</dbReference>
<evidence type="ECO:0000256" key="1">
    <source>
        <dbReference type="ARBA" id="ARBA00022553"/>
    </source>
</evidence>
<evidence type="ECO:0000259" key="3">
    <source>
        <dbReference type="PROSITE" id="PS50800"/>
    </source>
</evidence>
<dbReference type="PANTHER" id="PTHR46551:SF1">
    <property type="entry name" value="SAP DOMAIN-CONTAINING RIBONUCLEOPROTEIN"/>
    <property type="match status" value="1"/>
</dbReference>
<dbReference type="SMART" id="SM00513">
    <property type="entry name" value="SAP"/>
    <property type="match status" value="1"/>
</dbReference>
<feature type="domain" description="SAP" evidence="3">
    <location>
        <begin position="9"/>
        <end position="43"/>
    </location>
</feature>
<dbReference type="EMBL" id="KE561209">
    <property type="protein sequence ID" value="EPZ31621.1"/>
    <property type="molecule type" value="Genomic_DNA"/>
</dbReference>
<reference evidence="7" key="2">
    <citation type="journal article" date="2018" name="Nat. Microbiol.">
        <title>Leveraging single-cell genomics to expand the fungal tree of life.</title>
        <authorList>
            <person name="Ahrendt S.R."/>
            <person name="Quandt C.A."/>
            <person name="Ciobanu D."/>
            <person name="Clum A."/>
            <person name="Salamov A."/>
            <person name="Andreopoulos B."/>
            <person name="Cheng J.F."/>
            <person name="Woyke T."/>
            <person name="Pelin A."/>
            <person name="Henrissat B."/>
            <person name="Reynolds N.K."/>
            <person name="Benny G.L."/>
            <person name="Smith M.E."/>
            <person name="James T.Y."/>
            <person name="Grigoriev I.V."/>
        </authorList>
    </citation>
    <scope>NUCLEOTIDE SEQUENCE [LARGE SCALE GENOMIC DNA]</scope>
    <source>
        <strain evidence="7">CSF55</strain>
    </source>
</reference>
<dbReference type="InterPro" id="IPR052240">
    <property type="entry name" value="SAP_domain_ribonucleoprotein"/>
</dbReference>
<dbReference type="STRING" id="988480.A0A075ASE6"/>
<dbReference type="Gene3D" id="1.10.720.30">
    <property type="entry name" value="SAP domain"/>
    <property type="match status" value="1"/>
</dbReference>
<protein>
    <recommendedName>
        <fullName evidence="3">SAP domain-containing protein</fullName>
    </recommendedName>
</protein>